<evidence type="ECO:0000256" key="8">
    <source>
        <dbReference type="ARBA" id="ARBA00022989"/>
    </source>
</evidence>
<dbReference type="GO" id="GO:0006465">
    <property type="term" value="P:signal peptide processing"/>
    <property type="evidence" value="ECO:0007669"/>
    <property type="project" value="InterPro"/>
</dbReference>
<dbReference type="FunFam" id="2.10.109.10:FF:000005">
    <property type="entry name" value="Mitochondrial inner membrane protease subunit"/>
    <property type="match status" value="1"/>
</dbReference>
<evidence type="ECO:0000256" key="9">
    <source>
        <dbReference type="ARBA" id="ARBA00023128"/>
    </source>
</evidence>
<reference evidence="14" key="1">
    <citation type="submission" date="2022-01" db="UniProtKB">
        <authorList>
            <consortium name="EnsemblMetazoa"/>
        </authorList>
    </citation>
    <scope>IDENTIFICATION</scope>
</reference>
<dbReference type="RefSeq" id="XP_014253250.1">
    <property type="nucleotide sequence ID" value="XM_014397764.2"/>
</dbReference>
<evidence type="ECO:0000313" key="14">
    <source>
        <dbReference type="EnsemblMetazoa" id="XP_014253250.1"/>
    </source>
</evidence>
<proteinExistence type="inferred from homology"/>
<dbReference type="InterPro" id="IPR036286">
    <property type="entry name" value="LexA/Signal_pep-like_sf"/>
</dbReference>
<evidence type="ECO:0000256" key="5">
    <source>
        <dbReference type="ARBA" id="ARBA00022692"/>
    </source>
</evidence>
<name>A0A8I6S0D2_CIMLE</name>
<feature type="domain" description="Peptidase S26" evidence="13">
    <location>
        <begin position="4"/>
        <end position="91"/>
    </location>
</feature>
<dbReference type="CDD" id="cd06530">
    <property type="entry name" value="S26_SPase_I"/>
    <property type="match status" value="1"/>
</dbReference>
<feature type="active site" evidence="11">
    <location>
        <position position="34"/>
    </location>
</feature>
<comment type="subcellular location">
    <subcellularLocation>
        <location evidence="1">Mitochondrion inner membrane</location>
        <topology evidence="1">Single-pass membrane protein</topology>
    </subcellularLocation>
</comment>
<feature type="active site" evidence="11">
    <location>
        <position position="80"/>
    </location>
</feature>
<dbReference type="OrthoDB" id="9996127at2759"/>
<organism evidence="14 15">
    <name type="scientific">Cimex lectularius</name>
    <name type="common">Bed bug</name>
    <name type="synonym">Acanthia lectularia</name>
    <dbReference type="NCBI Taxonomy" id="79782"/>
    <lineage>
        <taxon>Eukaryota</taxon>
        <taxon>Metazoa</taxon>
        <taxon>Ecdysozoa</taxon>
        <taxon>Arthropoda</taxon>
        <taxon>Hexapoda</taxon>
        <taxon>Insecta</taxon>
        <taxon>Pterygota</taxon>
        <taxon>Neoptera</taxon>
        <taxon>Paraneoptera</taxon>
        <taxon>Hemiptera</taxon>
        <taxon>Heteroptera</taxon>
        <taxon>Panheteroptera</taxon>
        <taxon>Cimicomorpha</taxon>
        <taxon>Cimicidae</taxon>
        <taxon>Cimex</taxon>
    </lineage>
</organism>
<dbReference type="InterPro" id="IPR037730">
    <property type="entry name" value="IMP2"/>
</dbReference>
<evidence type="ECO:0000256" key="11">
    <source>
        <dbReference type="PIRSR" id="PIRSR600223-1"/>
    </source>
</evidence>
<dbReference type="InterPro" id="IPR000223">
    <property type="entry name" value="Pept_S26A_signal_pept_1"/>
</dbReference>
<keyword evidence="15" id="KW-1185">Reference proteome</keyword>
<dbReference type="Pfam" id="PF10502">
    <property type="entry name" value="Peptidase_S26"/>
    <property type="match status" value="2"/>
</dbReference>
<dbReference type="GO" id="GO:0042720">
    <property type="term" value="C:mitochondrial inner membrane peptidase complex"/>
    <property type="evidence" value="ECO:0007669"/>
    <property type="project" value="InterPro"/>
</dbReference>
<keyword evidence="10" id="KW-0472">Membrane</keyword>
<sequence>MTLADVLKSIAVAVPVGITIIDLLGYVARVDGVSMQPALNPTSENDYVFLNRLSLRFYEVSRGDVVALFSPKNHDQKIIKRVIGLEGDVINTLSYKTSTVRIPKGHCWVEGDNANHSMDSNMFGPIALALITAKATAVVWPPKRWQYVKSFVPESRIPANHQMEA</sequence>
<comment type="similarity">
    <text evidence="2">Belongs to the peptidase S26 family. IMP2 subfamily.</text>
</comment>
<keyword evidence="8" id="KW-1133">Transmembrane helix</keyword>
<dbReference type="EnsemblMetazoa" id="XM_014397764.2">
    <property type="protein sequence ID" value="XP_014253250.1"/>
    <property type="gene ID" value="LOC106668742"/>
</dbReference>
<dbReference type="GO" id="GO:0004252">
    <property type="term" value="F:serine-type endopeptidase activity"/>
    <property type="evidence" value="ECO:0007669"/>
    <property type="project" value="InterPro"/>
</dbReference>
<keyword evidence="9 12" id="KW-0496">Mitochondrion</keyword>
<evidence type="ECO:0000256" key="10">
    <source>
        <dbReference type="ARBA" id="ARBA00023136"/>
    </source>
</evidence>
<evidence type="ECO:0000256" key="12">
    <source>
        <dbReference type="RuleBase" id="RU362041"/>
    </source>
</evidence>
<dbReference type="PRINTS" id="PR00727">
    <property type="entry name" value="LEADERPTASE"/>
</dbReference>
<dbReference type="InterPro" id="IPR019533">
    <property type="entry name" value="Peptidase_S26"/>
</dbReference>
<keyword evidence="6 12" id="KW-0999">Mitochondrion inner membrane</keyword>
<keyword evidence="5" id="KW-0812">Transmembrane</keyword>
<dbReference type="PANTHER" id="PTHR46041:SF2">
    <property type="entry name" value="MITOCHONDRIAL INNER MEMBRANE PROTEASE SUBUNIT 2"/>
    <property type="match status" value="1"/>
</dbReference>
<keyword evidence="4 12" id="KW-0645">Protease</keyword>
<dbReference type="NCBIfam" id="TIGR02227">
    <property type="entry name" value="sigpep_I_bact"/>
    <property type="match status" value="1"/>
</dbReference>
<dbReference type="SUPFAM" id="SSF51306">
    <property type="entry name" value="LexA/Signal peptidase"/>
    <property type="match status" value="1"/>
</dbReference>
<dbReference type="OMA" id="WIPVIAW"/>
<dbReference type="PANTHER" id="PTHR46041">
    <property type="entry name" value="MITOCHONDRIAL INNER MEMBRANE PROTEASE SUBUNIT 2"/>
    <property type="match status" value="1"/>
</dbReference>
<protein>
    <recommendedName>
        <fullName evidence="12">Mitochondrial inner membrane protease subunit</fullName>
        <ecNumber evidence="12">3.4.21.-</ecNumber>
    </recommendedName>
</protein>
<evidence type="ECO:0000259" key="13">
    <source>
        <dbReference type="Pfam" id="PF10502"/>
    </source>
</evidence>
<keyword evidence="7 12" id="KW-0378">Hydrolase</keyword>
<evidence type="ECO:0000256" key="4">
    <source>
        <dbReference type="ARBA" id="ARBA00022670"/>
    </source>
</evidence>
<dbReference type="AlphaFoldDB" id="A0A8I6S0D2"/>
<evidence type="ECO:0000256" key="7">
    <source>
        <dbReference type="ARBA" id="ARBA00022801"/>
    </source>
</evidence>
<evidence type="ECO:0000256" key="1">
    <source>
        <dbReference type="ARBA" id="ARBA00004434"/>
    </source>
</evidence>
<evidence type="ECO:0000256" key="2">
    <source>
        <dbReference type="ARBA" id="ARBA00007066"/>
    </source>
</evidence>
<dbReference type="EC" id="3.4.21.-" evidence="12"/>
<dbReference type="Gene3D" id="2.10.109.10">
    <property type="entry name" value="Umud Fragment, subunit A"/>
    <property type="match status" value="1"/>
</dbReference>
<dbReference type="Proteomes" id="UP000494040">
    <property type="component" value="Unassembled WGS sequence"/>
</dbReference>
<evidence type="ECO:0000256" key="3">
    <source>
        <dbReference type="ARBA" id="ARBA00011805"/>
    </source>
</evidence>
<accession>A0A8I6S0D2</accession>
<feature type="domain" description="Peptidase S26" evidence="13">
    <location>
        <begin position="96"/>
        <end position="140"/>
    </location>
</feature>
<dbReference type="GeneID" id="106668742"/>
<evidence type="ECO:0000256" key="6">
    <source>
        <dbReference type="ARBA" id="ARBA00022792"/>
    </source>
</evidence>
<evidence type="ECO:0000313" key="15">
    <source>
        <dbReference type="Proteomes" id="UP000494040"/>
    </source>
</evidence>
<comment type="subunit">
    <text evidence="3">Heterodimer of 2 subunits, IMMPL1 and IMMPL2.</text>
</comment>
<dbReference type="GO" id="GO:0006627">
    <property type="term" value="P:protein processing involved in protein targeting to mitochondrion"/>
    <property type="evidence" value="ECO:0007669"/>
    <property type="project" value="InterPro"/>
</dbReference>